<accession>A0ABT7P8D2</accession>
<evidence type="ECO:0000256" key="1">
    <source>
        <dbReference type="SAM" id="MobiDB-lite"/>
    </source>
</evidence>
<organism evidence="2 3">
    <name type="scientific">Mycobacterium intracellulare subsp. chimaera</name>
    <dbReference type="NCBI Taxonomy" id="222805"/>
    <lineage>
        <taxon>Bacteria</taxon>
        <taxon>Bacillati</taxon>
        <taxon>Actinomycetota</taxon>
        <taxon>Actinomycetes</taxon>
        <taxon>Mycobacteriales</taxon>
        <taxon>Mycobacteriaceae</taxon>
        <taxon>Mycobacterium</taxon>
        <taxon>Mycobacterium avium complex (MAC)</taxon>
    </lineage>
</organism>
<gene>
    <name evidence="2" type="ORF">QRB35_25125</name>
</gene>
<evidence type="ECO:0000313" key="2">
    <source>
        <dbReference type="EMBL" id="MDM3929268.1"/>
    </source>
</evidence>
<reference evidence="2 3" key="2">
    <citation type="submission" date="2023-06" db="EMBL/GenBank/DDBJ databases">
        <title>Itaconate inhibition of nontuberculous mycobacteria.</title>
        <authorList>
            <person name="Breen P."/>
            <person name="Zimbric M."/>
            <person name="Caverly L."/>
        </authorList>
    </citation>
    <scope>NUCLEOTIDE SEQUENCE [LARGE SCALE GENOMIC DNA]</scope>
    <source>
        <strain evidence="2 3">FLAC1071</strain>
    </source>
</reference>
<dbReference type="Proteomes" id="UP001529272">
    <property type="component" value="Unassembled WGS sequence"/>
</dbReference>
<dbReference type="RefSeq" id="WP_145929586.1">
    <property type="nucleotide sequence ID" value="NZ_CP012886.2"/>
</dbReference>
<protein>
    <submittedName>
        <fullName evidence="2">Uncharacterized protein</fullName>
    </submittedName>
</protein>
<reference evidence="3" key="1">
    <citation type="submission" date="2023-06" db="EMBL/GenBank/DDBJ databases">
        <title>Itaconate inhibition of nontuberculous mycobacteria.</title>
        <authorList>
            <person name="Spilker T."/>
        </authorList>
    </citation>
    <scope>NUCLEOTIDE SEQUENCE [LARGE SCALE GENOMIC DNA]</scope>
    <source>
        <strain evidence="3">FLAC1071</strain>
    </source>
</reference>
<proteinExistence type="predicted"/>
<feature type="region of interest" description="Disordered" evidence="1">
    <location>
        <begin position="125"/>
        <end position="173"/>
    </location>
</feature>
<keyword evidence="3" id="KW-1185">Reference proteome</keyword>
<name>A0ABT7P8D2_MYCIT</name>
<dbReference type="EMBL" id="JASZZX010000033">
    <property type="protein sequence ID" value="MDM3929268.1"/>
    <property type="molecule type" value="Genomic_DNA"/>
</dbReference>
<sequence length="173" mass="18672">MALLAAIVLALVVVVVVWRASKRHRAELEQRERHYEQERATKERAAEIAVAEQRFRWIVETAGLEPSAGENATLRLGPELALELLSGLLSDAKRLGDDTLAKAITVYLNQFSLVLTQQGGPLAHLRNGSGHIASPPRAADPESAKPSDQQSAGVASDGDSADAPPATGRRRRR</sequence>
<comment type="caution">
    <text evidence="2">The sequence shown here is derived from an EMBL/GenBank/DDBJ whole genome shotgun (WGS) entry which is preliminary data.</text>
</comment>
<feature type="compositionally biased region" description="Low complexity" evidence="1">
    <location>
        <begin position="151"/>
        <end position="166"/>
    </location>
</feature>
<evidence type="ECO:0000313" key="3">
    <source>
        <dbReference type="Proteomes" id="UP001529272"/>
    </source>
</evidence>